<reference evidence="5" key="1">
    <citation type="submission" date="2021-03" db="EMBL/GenBank/DDBJ databases">
        <authorList>
            <person name="Jaffe A."/>
        </authorList>
    </citation>
    <scope>NUCLEOTIDE SEQUENCE</scope>
    <source>
        <strain evidence="5">RIFCSPHIGHO2_01_FULL_AR10_44_11</strain>
    </source>
</reference>
<dbReference type="InterPro" id="IPR004038">
    <property type="entry name" value="Ribosomal_eL8/eL30/eS12/Gad45"/>
</dbReference>
<dbReference type="Pfam" id="PF01248">
    <property type="entry name" value="Ribosomal_L7Ae"/>
    <property type="match status" value="1"/>
</dbReference>
<dbReference type="InterPro" id="IPR018492">
    <property type="entry name" value="Ribosomal_eL8/Nhp2"/>
</dbReference>
<evidence type="ECO:0000313" key="6">
    <source>
        <dbReference type="Proteomes" id="UP000677687"/>
    </source>
</evidence>
<dbReference type="Gene3D" id="3.30.1330.30">
    <property type="match status" value="1"/>
</dbReference>
<dbReference type="PANTHER" id="PTHR11843">
    <property type="entry name" value="40S RIBOSOMAL PROTEIN S12"/>
    <property type="match status" value="1"/>
</dbReference>
<dbReference type="GO" id="GO:1990904">
    <property type="term" value="C:ribonucleoprotein complex"/>
    <property type="evidence" value="ECO:0007669"/>
    <property type="project" value="UniProtKB-KW"/>
</dbReference>
<accession>A0A8T4KU58</accession>
<dbReference type="PRINTS" id="PR00881">
    <property type="entry name" value="L7ARS6FAMILY"/>
</dbReference>
<evidence type="ECO:0000259" key="4">
    <source>
        <dbReference type="Pfam" id="PF01248"/>
    </source>
</evidence>
<evidence type="ECO:0000256" key="3">
    <source>
        <dbReference type="ARBA" id="ARBA00023274"/>
    </source>
</evidence>
<gene>
    <name evidence="5" type="ORF">J4415_02540</name>
</gene>
<feature type="domain" description="Ribosomal protein eL8/eL30/eS12/Gadd45" evidence="4">
    <location>
        <begin position="26"/>
        <end position="113"/>
    </location>
</feature>
<dbReference type="AlphaFoldDB" id="A0A8T4KU58"/>
<dbReference type="Proteomes" id="UP000677687">
    <property type="component" value="Unassembled WGS sequence"/>
</dbReference>
<organism evidence="5 6">
    <name type="scientific">Candidatus Iainarchaeum sp</name>
    <dbReference type="NCBI Taxonomy" id="3101447"/>
    <lineage>
        <taxon>Archaea</taxon>
        <taxon>Candidatus Iainarchaeota</taxon>
        <taxon>Candidatus Iainarchaeia</taxon>
        <taxon>Candidatus Iainarchaeales</taxon>
        <taxon>Candidatus Iainarchaeaceae</taxon>
        <taxon>Candidatus Iainarchaeum</taxon>
    </lineage>
</organism>
<sequence>MAEKKTEKAEAKTEAKEVRVENPLALVEKVKKTGKLKIGINEVTKAVERGVAKAVVVAEDVNPKEIVMHLPALCKEKNIPLLNAPSKKELGEKAGIVVGTAAIAVLEEGDAKKEIDALHKK</sequence>
<comment type="similarity">
    <text evidence="1">Belongs to the eukaryotic ribosomal protein eL8 family.</text>
</comment>
<dbReference type="GO" id="GO:0005840">
    <property type="term" value="C:ribosome"/>
    <property type="evidence" value="ECO:0007669"/>
    <property type="project" value="UniProtKB-KW"/>
</dbReference>
<comment type="caution">
    <text evidence="5">The sequence shown here is derived from an EMBL/GenBank/DDBJ whole genome shotgun (WGS) entry which is preliminary data.</text>
</comment>
<keyword evidence="3" id="KW-0687">Ribonucleoprotein</keyword>
<dbReference type="EMBL" id="JAGVWD010000039">
    <property type="protein sequence ID" value="MBS3057484.1"/>
    <property type="molecule type" value="Genomic_DNA"/>
</dbReference>
<dbReference type="SUPFAM" id="SSF55315">
    <property type="entry name" value="L30e-like"/>
    <property type="match status" value="1"/>
</dbReference>
<name>A0A8T4KU58_9ARCH</name>
<evidence type="ECO:0000256" key="2">
    <source>
        <dbReference type="ARBA" id="ARBA00022980"/>
    </source>
</evidence>
<keyword evidence="2" id="KW-0689">Ribosomal protein</keyword>
<evidence type="ECO:0000313" key="5">
    <source>
        <dbReference type="EMBL" id="MBS3057484.1"/>
    </source>
</evidence>
<dbReference type="InterPro" id="IPR029064">
    <property type="entry name" value="Ribosomal_eL30-like_sf"/>
</dbReference>
<protein>
    <submittedName>
        <fullName evidence="5">Ribosomal L7Ae/L30e/S12e/Gadd45 family protein</fullName>
    </submittedName>
</protein>
<evidence type="ECO:0000256" key="1">
    <source>
        <dbReference type="ARBA" id="ARBA00007337"/>
    </source>
</evidence>
<dbReference type="PRINTS" id="PR00884">
    <property type="entry name" value="RIBOSOMALHS6"/>
</dbReference>
<proteinExistence type="inferred from homology"/>
<reference evidence="5" key="2">
    <citation type="submission" date="2021-05" db="EMBL/GenBank/DDBJ databases">
        <title>Protein family content uncovers lineage relationships and bacterial pathway maintenance mechanisms in DPANN archaea.</title>
        <authorList>
            <person name="Castelle C.J."/>
            <person name="Meheust R."/>
            <person name="Jaffe A.L."/>
            <person name="Seitz K."/>
            <person name="Gong X."/>
            <person name="Baker B.J."/>
            <person name="Banfield J.F."/>
        </authorList>
    </citation>
    <scope>NUCLEOTIDE SEQUENCE</scope>
    <source>
        <strain evidence="5">RIFCSPHIGHO2_01_FULL_AR10_44_11</strain>
    </source>
</reference>